<protein>
    <submittedName>
        <fullName evidence="5">Uncharacterized protein</fullName>
    </submittedName>
</protein>
<feature type="compositionally biased region" description="Basic residues" evidence="3">
    <location>
        <begin position="750"/>
        <end position="760"/>
    </location>
</feature>
<feature type="region of interest" description="Disordered" evidence="3">
    <location>
        <begin position="90"/>
        <end position="130"/>
    </location>
</feature>
<dbReference type="PANTHER" id="PTHR14107:SF16">
    <property type="entry name" value="AT02583P"/>
    <property type="match status" value="1"/>
</dbReference>
<dbReference type="GO" id="GO:0032153">
    <property type="term" value="C:cell division site"/>
    <property type="evidence" value="ECO:0007669"/>
    <property type="project" value="TreeGrafter"/>
</dbReference>
<name>A0A2N5V4N8_9BASI</name>
<feature type="region of interest" description="Disordered" evidence="3">
    <location>
        <begin position="195"/>
        <end position="314"/>
    </location>
</feature>
<feature type="compositionally biased region" description="Low complexity" evidence="3">
    <location>
        <begin position="92"/>
        <end position="130"/>
    </location>
</feature>
<dbReference type="STRING" id="200324.A0A2N5V4N8"/>
<feature type="compositionally biased region" description="Low complexity" evidence="3">
    <location>
        <begin position="276"/>
        <end position="312"/>
    </location>
</feature>
<feature type="compositionally biased region" description="Low complexity" evidence="3">
    <location>
        <begin position="776"/>
        <end position="787"/>
    </location>
</feature>
<comment type="caution">
    <text evidence="5">The sequence shown here is derived from an EMBL/GenBank/DDBJ whole genome shotgun (WGS) entry which is preliminary data.</text>
</comment>
<dbReference type="InterPro" id="IPR051362">
    <property type="entry name" value="WD_repeat_creC_regulators"/>
</dbReference>
<feature type="compositionally biased region" description="Polar residues" evidence="3">
    <location>
        <begin position="536"/>
        <end position="552"/>
    </location>
</feature>
<feature type="compositionally biased region" description="Low complexity" evidence="3">
    <location>
        <begin position="30"/>
        <end position="53"/>
    </location>
</feature>
<feature type="compositionally biased region" description="Low complexity" evidence="3">
    <location>
        <begin position="346"/>
        <end position="362"/>
    </location>
</feature>
<dbReference type="Proteomes" id="UP000235392">
    <property type="component" value="Unassembled WGS sequence"/>
</dbReference>
<organism evidence="5 6">
    <name type="scientific">Puccinia coronata f. sp. avenae</name>
    <dbReference type="NCBI Taxonomy" id="200324"/>
    <lineage>
        <taxon>Eukaryota</taxon>
        <taxon>Fungi</taxon>
        <taxon>Dikarya</taxon>
        <taxon>Basidiomycota</taxon>
        <taxon>Pucciniomycotina</taxon>
        <taxon>Pucciniomycetes</taxon>
        <taxon>Pucciniales</taxon>
        <taxon>Pucciniaceae</taxon>
        <taxon>Puccinia</taxon>
    </lineage>
</organism>
<sequence>MAVGSVAFSAPEGSYFFVMHLNRQHAGSAAGTTTVSATHGMGSNNNNNNNNCNSVELHHSKQPFNSTASTISASSSINSNIVPLVSSQIHPTSSSSLSQNQNISTTTTSSSSSSSQLVPASSSSTTTSSTPAVMPIVQVPAVPGVPANADVSQNLIAPPAYPCSLATVIINFPPVPPPNPFPHPGFLTAATKYARPTKDTPPDLANNDLNNNNNNNNNNNEQTDSNSSSADDPASLSPNASVPTSTNTNNTSSTTDKNSSLPPPRSVTSPIKNRALNFSSTLSSLSNASRNGGHSLSSYNTSSQSTLNSLSSRPRAAFKGSTSTFIKSSDGLPIPQSVIRTFYGTSADSSSSFSSSSSSSPSLAGREEGEERTFGFYTWNKSLTFVQLSPPRPSGETIARLTFAACPTHVCVNPYTASASTLDVVIGFATGDLMYFDPFCARYTRLNKSGSISSSPVTRIAWLAPSSSSLARRDHNSIAAQFVSSHMDGTMICWDKDRDDCPAFVQEPWPNHPHPYPPPTPFIRSTPHPSTAIHPQHQTTNHPNPTSPSLSHNDPRGHDIIISSLPHALLPSEKRNRLNPVYHWKVSKKAITDFAFSPDAKFCAIVSEDGCLRIIDTSSEKLMDTYLSYFGALLCVCWSSDGRFVFTGGQDDLVTAYSPVEQRVIARCQAHGSFVTGLSFDPWFSDDRSCRFASVSEDCKLIFWDLSGASLAKPRLHQILSSHGAPPLAHAPTARHSMLSTSSPSPAPHLNHHQHHHHHQQQQQQQQHHHHPNYHPAPASASSAAPSGHKSGGDVLDHTLTPHDHHDYTFGIELLKPRDVHPAPGRNEVAILQPVMVKEIGVDPLSAVHYHRGLIVVASRSGQISVFGRPTPPPAPPLLHHTTHNSHYYHQHHLGE</sequence>
<dbReference type="GO" id="GO:0051286">
    <property type="term" value="C:cell tip"/>
    <property type="evidence" value="ECO:0007669"/>
    <property type="project" value="TreeGrafter"/>
</dbReference>
<feature type="compositionally biased region" description="Low complexity" evidence="3">
    <location>
        <begin position="206"/>
        <end position="260"/>
    </location>
</feature>
<dbReference type="OrthoDB" id="3367at2759"/>
<evidence type="ECO:0000313" key="5">
    <source>
        <dbReference type="EMBL" id="PLW44945.1"/>
    </source>
</evidence>
<dbReference type="GO" id="GO:0045013">
    <property type="term" value="P:carbon catabolite repression of transcription"/>
    <property type="evidence" value="ECO:0007669"/>
    <property type="project" value="TreeGrafter"/>
</dbReference>
<evidence type="ECO:0000313" key="7">
    <source>
        <dbReference type="Proteomes" id="UP000235392"/>
    </source>
</evidence>
<dbReference type="GO" id="GO:0005634">
    <property type="term" value="C:nucleus"/>
    <property type="evidence" value="ECO:0007669"/>
    <property type="project" value="TreeGrafter"/>
</dbReference>
<evidence type="ECO:0000313" key="4">
    <source>
        <dbReference type="EMBL" id="PLW28722.1"/>
    </source>
</evidence>
<keyword evidence="6" id="KW-1185">Reference proteome</keyword>
<dbReference type="SMART" id="SM00320">
    <property type="entry name" value="WD40"/>
    <property type="match status" value="5"/>
</dbReference>
<dbReference type="AlphaFoldDB" id="A0A2N5V4N8"/>
<dbReference type="Proteomes" id="UP000235388">
    <property type="component" value="Unassembled WGS sequence"/>
</dbReference>
<dbReference type="Gene3D" id="2.130.10.10">
    <property type="entry name" value="YVTN repeat-like/Quinoprotein amine dehydrogenase"/>
    <property type="match status" value="1"/>
</dbReference>
<dbReference type="Pfam" id="PF00400">
    <property type="entry name" value="WD40"/>
    <property type="match status" value="3"/>
</dbReference>
<keyword evidence="2" id="KW-0677">Repeat</keyword>
<dbReference type="InterPro" id="IPR036322">
    <property type="entry name" value="WD40_repeat_dom_sf"/>
</dbReference>
<feature type="region of interest" description="Disordered" evidence="3">
    <location>
        <begin position="30"/>
        <end position="57"/>
    </location>
</feature>
<reference evidence="6 7" key="1">
    <citation type="submission" date="2017-11" db="EMBL/GenBank/DDBJ databases">
        <title>De novo assembly and phasing of dikaryotic genomes from two isolates of Puccinia coronata f. sp. avenae, the causal agent of oat crown rust.</title>
        <authorList>
            <person name="Miller M.E."/>
            <person name="Zhang Y."/>
            <person name="Omidvar V."/>
            <person name="Sperschneider J."/>
            <person name="Schwessinger B."/>
            <person name="Raley C."/>
            <person name="Palmer J.M."/>
            <person name="Garnica D."/>
            <person name="Upadhyaya N."/>
            <person name="Rathjen J."/>
            <person name="Taylor J.M."/>
            <person name="Park R.F."/>
            <person name="Dodds P.N."/>
            <person name="Hirsch C.D."/>
            <person name="Kianian S.F."/>
            <person name="Figueroa M."/>
        </authorList>
    </citation>
    <scope>NUCLEOTIDE SEQUENCE [LARGE SCALE GENOMIC DNA]</scope>
    <source>
        <strain evidence="5">12NC29</strain>
        <strain evidence="4">12SD80</strain>
    </source>
</reference>
<proteinExistence type="predicted"/>
<accession>A0A2N5V4N8</accession>
<dbReference type="EMBL" id="PGCI01000355">
    <property type="protein sequence ID" value="PLW28722.1"/>
    <property type="molecule type" value="Genomic_DNA"/>
</dbReference>
<evidence type="ECO:0000256" key="3">
    <source>
        <dbReference type="SAM" id="MobiDB-lite"/>
    </source>
</evidence>
<feature type="compositionally biased region" description="Basic and acidic residues" evidence="3">
    <location>
        <begin position="791"/>
        <end position="802"/>
    </location>
</feature>
<gene>
    <name evidence="5" type="ORF">PCANC_13511</name>
    <name evidence="4" type="ORF">PCASD_21534</name>
</gene>
<evidence type="ECO:0000256" key="1">
    <source>
        <dbReference type="ARBA" id="ARBA00022574"/>
    </source>
</evidence>
<feature type="region of interest" description="Disordered" evidence="3">
    <location>
        <begin position="723"/>
        <end position="802"/>
    </location>
</feature>
<feature type="region of interest" description="Disordered" evidence="3">
    <location>
        <begin position="516"/>
        <end position="555"/>
    </location>
</feature>
<dbReference type="InterPro" id="IPR015943">
    <property type="entry name" value="WD40/YVTN_repeat-like_dom_sf"/>
</dbReference>
<evidence type="ECO:0000313" key="6">
    <source>
        <dbReference type="Proteomes" id="UP000235388"/>
    </source>
</evidence>
<dbReference type="PANTHER" id="PTHR14107">
    <property type="entry name" value="WD REPEAT PROTEIN"/>
    <property type="match status" value="1"/>
</dbReference>
<dbReference type="SUPFAM" id="SSF50978">
    <property type="entry name" value="WD40 repeat-like"/>
    <property type="match status" value="1"/>
</dbReference>
<feature type="region of interest" description="Disordered" evidence="3">
    <location>
        <begin position="346"/>
        <end position="367"/>
    </location>
</feature>
<dbReference type="InterPro" id="IPR001680">
    <property type="entry name" value="WD40_rpt"/>
</dbReference>
<dbReference type="EMBL" id="PGCJ01000132">
    <property type="protein sequence ID" value="PLW44945.1"/>
    <property type="molecule type" value="Genomic_DNA"/>
</dbReference>
<keyword evidence="1" id="KW-0853">WD repeat</keyword>
<evidence type="ECO:0000256" key="2">
    <source>
        <dbReference type="ARBA" id="ARBA00022737"/>
    </source>
</evidence>